<reference evidence="2 3" key="1">
    <citation type="submission" date="2016-08" db="EMBL/GenBank/DDBJ databases">
        <title>Novel Firmicutes and Novel Genomes.</title>
        <authorList>
            <person name="Poppleton D.I."/>
            <person name="Gribaldo S."/>
        </authorList>
    </citation>
    <scope>NUCLEOTIDE SEQUENCE [LARGE SCALE GENOMIC DNA]</scope>
    <source>
        <strain evidence="2 3">CTT3</strain>
    </source>
</reference>
<dbReference type="AlphaFoldDB" id="A0A419SUI2"/>
<organism evidence="2 3">
    <name type="scientific">Thermohalobacter berrensis</name>
    <dbReference type="NCBI Taxonomy" id="99594"/>
    <lineage>
        <taxon>Bacteria</taxon>
        <taxon>Bacillati</taxon>
        <taxon>Bacillota</taxon>
        <taxon>Tissierellia</taxon>
        <taxon>Tissierellales</taxon>
        <taxon>Thermohalobacteraceae</taxon>
        <taxon>Thermohalobacter</taxon>
    </lineage>
</organism>
<evidence type="ECO:0000313" key="2">
    <source>
        <dbReference type="EMBL" id="RKD28822.1"/>
    </source>
</evidence>
<keyword evidence="1" id="KW-0472">Membrane</keyword>
<protein>
    <submittedName>
        <fullName evidence="2">Uncharacterized protein</fullName>
    </submittedName>
</protein>
<sequence>MKGFVKEINSKKRRPLWQVLLVAFTAIVFLNILITSCNYLGNKYAAITSIGILAGFVVLSSFVVKRLLRSYVYTLFNDKLIFEQVIGNKRDVVLRVELDDIDYIKPYSEIDSVDNPQFTYKFICDKNYNNCYFGDFYKGGRKYRFVFRPSDRLINIINSKVNLNC</sequence>
<comment type="caution">
    <text evidence="2">The sequence shown here is derived from an EMBL/GenBank/DDBJ whole genome shotgun (WGS) entry which is preliminary data.</text>
</comment>
<feature type="transmembrane region" description="Helical" evidence="1">
    <location>
        <begin position="16"/>
        <end position="34"/>
    </location>
</feature>
<dbReference type="Proteomes" id="UP000284177">
    <property type="component" value="Unassembled WGS sequence"/>
</dbReference>
<keyword evidence="1" id="KW-1133">Transmembrane helix</keyword>
<gene>
    <name evidence="2" type="ORF">BET03_07270</name>
</gene>
<keyword evidence="1" id="KW-0812">Transmembrane</keyword>
<accession>A0A419SUI2</accession>
<dbReference type="OrthoDB" id="1953575at2"/>
<dbReference type="RefSeq" id="WP_120170792.1">
    <property type="nucleotide sequence ID" value="NZ_MCIB01000040.1"/>
</dbReference>
<name>A0A419SUI2_9FIRM</name>
<evidence type="ECO:0000313" key="3">
    <source>
        <dbReference type="Proteomes" id="UP000284177"/>
    </source>
</evidence>
<dbReference type="EMBL" id="MCIB01000040">
    <property type="protein sequence ID" value="RKD28822.1"/>
    <property type="molecule type" value="Genomic_DNA"/>
</dbReference>
<feature type="transmembrane region" description="Helical" evidence="1">
    <location>
        <begin position="46"/>
        <end position="64"/>
    </location>
</feature>
<evidence type="ECO:0000256" key="1">
    <source>
        <dbReference type="SAM" id="Phobius"/>
    </source>
</evidence>
<proteinExistence type="predicted"/>
<keyword evidence="3" id="KW-1185">Reference proteome</keyword>